<evidence type="ECO:0000313" key="3">
    <source>
        <dbReference type="Proteomes" id="UP001237642"/>
    </source>
</evidence>
<dbReference type="PANTHER" id="PTHR43822">
    <property type="entry name" value="HOMOACONITASE, MITOCHONDRIAL-RELATED"/>
    <property type="match status" value="1"/>
</dbReference>
<dbReference type="PANTHER" id="PTHR43822:SF2">
    <property type="entry name" value="HOMOACONITASE, MITOCHONDRIAL"/>
    <property type="match status" value="1"/>
</dbReference>
<reference evidence="2" key="1">
    <citation type="submission" date="2023-02" db="EMBL/GenBank/DDBJ databases">
        <title>Genome of toxic invasive species Heracleum sosnowskyi carries increased number of genes despite the absence of recent whole-genome duplications.</title>
        <authorList>
            <person name="Schelkunov M."/>
            <person name="Shtratnikova V."/>
            <person name="Makarenko M."/>
            <person name="Klepikova A."/>
            <person name="Omelchenko D."/>
            <person name="Novikova G."/>
            <person name="Obukhova E."/>
            <person name="Bogdanov V."/>
            <person name="Penin A."/>
            <person name="Logacheva M."/>
        </authorList>
    </citation>
    <scope>NUCLEOTIDE SEQUENCE</scope>
    <source>
        <strain evidence="2">Hsosn_3</strain>
        <tissue evidence="2">Leaf</tissue>
    </source>
</reference>
<dbReference type="EMBL" id="JAUIZM010000004">
    <property type="protein sequence ID" value="KAK1390701.1"/>
    <property type="molecule type" value="Genomic_DNA"/>
</dbReference>
<comment type="caution">
    <text evidence="2">The sequence shown here is derived from an EMBL/GenBank/DDBJ whole genome shotgun (WGS) entry which is preliminary data.</text>
</comment>
<accession>A0AAD8ITS5</accession>
<gene>
    <name evidence="2" type="ORF">POM88_018879</name>
</gene>
<organism evidence="2 3">
    <name type="scientific">Heracleum sosnowskyi</name>
    <dbReference type="NCBI Taxonomy" id="360622"/>
    <lineage>
        <taxon>Eukaryota</taxon>
        <taxon>Viridiplantae</taxon>
        <taxon>Streptophyta</taxon>
        <taxon>Embryophyta</taxon>
        <taxon>Tracheophyta</taxon>
        <taxon>Spermatophyta</taxon>
        <taxon>Magnoliopsida</taxon>
        <taxon>eudicotyledons</taxon>
        <taxon>Gunneridae</taxon>
        <taxon>Pentapetalae</taxon>
        <taxon>asterids</taxon>
        <taxon>campanulids</taxon>
        <taxon>Apiales</taxon>
        <taxon>Apiaceae</taxon>
        <taxon>Apioideae</taxon>
        <taxon>apioid superclade</taxon>
        <taxon>Tordylieae</taxon>
        <taxon>Tordyliinae</taxon>
        <taxon>Heracleum</taxon>
    </lineage>
</organism>
<sequence length="350" mass="38685">MMRSSFGRLMRGVLNKSNPNNNNRYTHLFISPSYNYAGITTSFFSSSPCLGGQGGSDSNPSIQTANLTVKEKMTILEATCIKKGDIVNLSDLIFTKDRDYLIKCNDGKRVKFEQFAGKVVVIYFMDKNEIFDFDLSDVAISAGFIQVASATIVAMQYSSANASFVVSLYLSLVNILGKKYFYDIKDLGDFKADYKGVCHVALAQEVCDRFGNTDAGFVLGTRMLLLKLRLFRSQVKSHELSEVPPTLRFVMNGEMPDFLLAKDLILQGKKVIVPTFLVPATQKVWMDVYSLLVPGSGGKTCSQIFEEEGCDTPASRNCGACLGGPKDTYACMNEAQASSIFSYLRHELNI</sequence>
<proteinExistence type="predicted"/>
<keyword evidence="1" id="KW-0408">Iron</keyword>
<evidence type="ECO:0000256" key="1">
    <source>
        <dbReference type="ARBA" id="ARBA00023004"/>
    </source>
</evidence>
<keyword evidence="3" id="KW-1185">Reference proteome</keyword>
<dbReference type="InterPro" id="IPR015931">
    <property type="entry name" value="Acnase/IPM_dHydase_lsu_aba_1/3"/>
</dbReference>
<dbReference type="AlphaFoldDB" id="A0AAD8ITS5"/>
<evidence type="ECO:0000313" key="2">
    <source>
        <dbReference type="EMBL" id="KAK1390701.1"/>
    </source>
</evidence>
<name>A0AAD8ITS5_9APIA</name>
<dbReference type="Gene3D" id="3.30.499.10">
    <property type="entry name" value="Aconitase, domain 3"/>
    <property type="match status" value="1"/>
</dbReference>
<dbReference type="InterPro" id="IPR050067">
    <property type="entry name" value="IPM_dehydratase_rel_enz"/>
</dbReference>
<reference evidence="2" key="2">
    <citation type="submission" date="2023-05" db="EMBL/GenBank/DDBJ databases">
        <authorList>
            <person name="Schelkunov M.I."/>
        </authorList>
    </citation>
    <scope>NUCLEOTIDE SEQUENCE</scope>
    <source>
        <strain evidence="2">Hsosn_3</strain>
        <tissue evidence="2">Leaf</tissue>
    </source>
</reference>
<dbReference type="Proteomes" id="UP001237642">
    <property type="component" value="Unassembled WGS sequence"/>
</dbReference>
<protein>
    <submittedName>
        <fullName evidence="2">Uncharacterized protein</fullName>
    </submittedName>
</protein>